<dbReference type="InterPro" id="IPR029058">
    <property type="entry name" value="AB_hydrolase_fold"/>
</dbReference>
<organism evidence="1 2">
    <name type="scientific">Zophobas morio</name>
    <dbReference type="NCBI Taxonomy" id="2755281"/>
    <lineage>
        <taxon>Eukaryota</taxon>
        <taxon>Metazoa</taxon>
        <taxon>Ecdysozoa</taxon>
        <taxon>Arthropoda</taxon>
        <taxon>Hexapoda</taxon>
        <taxon>Insecta</taxon>
        <taxon>Pterygota</taxon>
        <taxon>Neoptera</taxon>
        <taxon>Endopterygota</taxon>
        <taxon>Coleoptera</taxon>
        <taxon>Polyphaga</taxon>
        <taxon>Cucujiformia</taxon>
        <taxon>Tenebrionidae</taxon>
        <taxon>Zophobas</taxon>
    </lineage>
</organism>
<comment type="caution">
    <text evidence="1">The sequence shown here is derived from an EMBL/GenBank/DDBJ whole genome shotgun (WGS) entry which is preliminary data.</text>
</comment>
<evidence type="ECO:0000313" key="1">
    <source>
        <dbReference type="EMBL" id="KAJ3659188.1"/>
    </source>
</evidence>
<reference evidence="1" key="1">
    <citation type="journal article" date="2023" name="G3 (Bethesda)">
        <title>Whole genome assemblies of Zophobas morio and Tenebrio molitor.</title>
        <authorList>
            <person name="Kaur S."/>
            <person name="Stinson S.A."/>
            <person name="diCenzo G.C."/>
        </authorList>
    </citation>
    <scope>NUCLEOTIDE SEQUENCE</scope>
    <source>
        <strain evidence="1">QUZm001</strain>
    </source>
</reference>
<dbReference type="PANTHER" id="PTHR11005">
    <property type="entry name" value="LYSOSOMAL ACID LIPASE-RELATED"/>
    <property type="match status" value="1"/>
</dbReference>
<dbReference type="EMBL" id="JALNTZ010000003">
    <property type="protein sequence ID" value="KAJ3659188.1"/>
    <property type="molecule type" value="Genomic_DNA"/>
</dbReference>
<evidence type="ECO:0008006" key="3">
    <source>
        <dbReference type="Google" id="ProtNLM"/>
    </source>
</evidence>
<sequence length="146" mass="16845">MINMFLGPFTQIAPETIPVLFNQLPGGTSLKTLTYLSEAVRGNFRKFDYGGRNLFMYGNSTPPEYNISRIEVPVFIFYASHDWATSKPDAMNLYKELPPAAKFGIQEISNLRFNHFDFLFGRNAKTLVYDKIIQIMDNFPNRVTFR</sequence>
<gene>
    <name evidence="1" type="ORF">Zmor_010890</name>
</gene>
<dbReference type="Proteomes" id="UP001168821">
    <property type="component" value="Unassembled WGS sequence"/>
</dbReference>
<dbReference type="Gene3D" id="3.40.50.1820">
    <property type="entry name" value="alpha/beta hydrolase"/>
    <property type="match status" value="1"/>
</dbReference>
<protein>
    <recommendedName>
        <fullName evidence="3">Lipase 3</fullName>
    </recommendedName>
</protein>
<evidence type="ECO:0000313" key="2">
    <source>
        <dbReference type="Proteomes" id="UP001168821"/>
    </source>
</evidence>
<dbReference type="SUPFAM" id="SSF53474">
    <property type="entry name" value="alpha/beta-Hydrolases"/>
    <property type="match status" value="1"/>
</dbReference>
<proteinExistence type="predicted"/>
<keyword evidence="2" id="KW-1185">Reference proteome</keyword>
<accession>A0AA38IJM0</accession>
<name>A0AA38IJM0_9CUCU</name>
<dbReference type="AlphaFoldDB" id="A0AA38IJM0"/>